<evidence type="ECO:0000259" key="8">
    <source>
        <dbReference type="PROSITE" id="PS50112"/>
    </source>
</evidence>
<dbReference type="SUPFAM" id="SSF55874">
    <property type="entry name" value="ATPase domain of HSP90 chaperone/DNA topoisomerase II/histidine kinase"/>
    <property type="match status" value="1"/>
</dbReference>
<dbReference type="Gene3D" id="3.30.565.10">
    <property type="entry name" value="Histidine kinase-like ATPase, C-terminal domain"/>
    <property type="match status" value="1"/>
</dbReference>
<name>A0ABM7PMX3_9BACT</name>
<dbReference type="InterPro" id="IPR003594">
    <property type="entry name" value="HATPase_dom"/>
</dbReference>
<dbReference type="InterPro" id="IPR005467">
    <property type="entry name" value="His_kinase_dom"/>
</dbReference>
<feature type="transmembrane region" description="Helical" evidence="6">
    <location>
        <begin position="364"/>
        <end position="387"/>
    </location>
</feature>
<keyword evidence="3" id="KW-0597">Phosphoprotein</keyword>
<accession>A0ABM7PMX3</accession>
<keyword evidence="11" id="KW-1185">Reference proteome</keyword>
<feature type="domain" description="PAC" evidence="9">
    <location>
        <begin position="475"/>
        <end position="528"/>
    </location>
</feature>
<dbReference type="InterPro" id="IPR013656">
    <property type="entry name" value="PAS_4"/>
</dbReference>
<evidence type="ECO:0000259" key="9">
    <source>
        <dbReference type="PROSITE" id="PS50113"/>
    </source>
</evidence>
<evidence type="ECO:0000259" key="7">
    <source>
        <dbReference type="PROSITE" id="PS50109"/>
    </source>
</evidence>
<dbReference type="InterPro" id="IPR013655">
    <property type="entry name" value="PAS_fold_3"/>
</dbReference>
<dbReference type="InterPro" id="IPR052162">
    <property type="entry name" value="Sensor_kinase/Photoreceptor"/>
</dbReference>
<dbReference type="InterPro" id="IPR000700">
    <property type="entry name" value="PAS-assoc_C"/>
</dbReference>
<organism evidence="10 11">
    <name type="scientific">Desulfoluna limicola</name>
    <dbReference type="NCBI Taxonomy" id="2810562"/>
    <lineage>
        <taxon>Bacteria</taxon>
        <taxon>Pseudomonadati</taxon>
        <taxon>Thermodesulfobacteriota</taxon>
        <taxon>Desulfobacteria</taxon>
        <taxon>Desulfobacterales</taxon>
        <taxon>Desulfolunaceae</taxon>
        <taxon>Desulfoluna</taxon>
    </lineage>
</organism>
<dbReference type="InterPro" id="IPR004358">
    <property type="entry name" value="Sig_transdc_His_kin-like_C"/>
</dbReference>
<dbReference type="InterPro" id="IPR003661">
    <property type="entry name" value="HisK_dim/P_dom"/>
</dbReference>
<dbReference type="InterPro" id="IPR007487">
    <property type="entry name" value="ABC_transpt-TYRBP-like"/>
</dbReference>
<dbReference type="RefSeq" id="WP_236890247.1">
    <property type="nucleotide sequence ID" value="NZ_AP024488.1"/>
</dbReference>
<keyword evidence="4" id="KW-0808">Transferase</keyword>
<dbReference type="SMART" id="SM00091">
    <property type="entry name" value="PAS"/>
    <property type="match status" value="2"/>
</dbReference>
<evidence type="ECO:0000313" key="10">
    <source>
        <dbReference type="EMBL" id="BCS98881.1"/>
    </source>
</evidence>
<dbReference type="SMART" id="SM00387">
    <property type="entry name" value="HATPase_c"/>
    <property type="match status" value="1"/>
</dbReference>
<dbReference type="InterPro" id="IPR000014">
    <property type="entry name" value="PAS"/>
</dbReference>
<keyword evidence="6" id="KW-0472">Membrane</keyword>
<dbReference type="InterPro" id="IPR035965">
    <property type="entry name" value="PAS-like_dom_sf"/>
</dbReference>
<evidence type="ECO:0000313" key="11">
    <source>
        <dbReference type="Proteomes" id="UP001320148"/>
    </source>
</evidence>
<dbReference type="SMART" id="SM00388">
    <property type="entry name" value="HisKA"/>
    <property type="match status" value="1"/>
</dbReference>
<evidence type="ECO:0000256" key="2">
    <source>
        <dbReference type="ARBA" id="ARBA00012438"/>
    </source>
</evidence>
<comment type="catalytic activity">
    <reaction evidence="1">
        <text>ATP + protein L-histidine = ADP + protein N-phospho-L-histidine.</text>
        <dbReference type="EC" id="2.7.13.3"/>
    </reaction>
</comment>
<sequence length="917" mass="102272">MIRYRTPIALSYQRAQGSGSGRRPDIALCAIIVILFTTLFVPAPAASEPLHILYINSYHAGYKWSDDIEAGIRERLNGAAIDHILHVEFMDTKRSTSAEALALFHETLRAKYSRVTLQVIITSDDSAFSFIKENRDQLFGNVPVVFCGVNYLGPSALDGITNITGINESADIEGTLDMILALHKNVRRILVVNDTSPTGQRMGREITWVRQHFSDRLAFTILDKLPMEHVLNRVANATSEEVVLYVLFLKDSLGQNFEYDDSVRAICNSSTVPVYGLWDFQLGHGIVGGNLLTGRQQGGEAGGYVLKIIRGEKADTIRILMESQATPLVDYRVMSRFGIPENKLPRDTRIVNRPFSFFEAHKDMIARVAVSIVFLSALLFSLIFLLIQQKQVKKELVHRETQLRIALDGTDMGLWQWEIPSGRFTVNNGWISHLGFNDNEKPSSAAAFHERILPEDRHNMHQALSDLLASRTDRYTSEYRVKKKDGSMTWVLDRGRVIAWGGDGNPTHLAGTFIDILDRKTREQETCLLRDYLSSTINAMSTVIAAVDSDMAITLWNSEAESVTGTPRHDALNKQVDQALPLLANHRDLIARAMQTGEVQARYRIPSRSSALETHYDIWVFPISGTAPGGAVIRIDDITERIRMEEAMHHTEMMMSVGGLAAGIAHEINNPVAGIVQNTSLLLSRLTQPTPDNLDAAEKAGTSMGALLSYMELRKVMPLIDAIHLSGKRTAEIVKNILSYSRRNDSQMVPYQLTKLLDKTLSHLKNDLLSGDQKALKTIHVVRHYEKNLPDVVCEGAKIRQVFYTILANAFEALLQGSKPVQSPTLSITVQKESRMLRIDIEDNGPGMTEEACKLAFEPFFTTHSREKGRGLGLFIAYFIVTTGHGGQLDVASRPDVFTRFTLRLPLETDGPKPPSS</sequence>
<dbReference type="InterPro" id="IPR036890">
    <property type="entry name" value="HATPase_C_sf"/>
</dbReference>
<reference evidence="10 11" key="1">
    <citation type="submission" date="2021-02" db="EMBL/GenBank/DDBJ databases">
        <title>Complete genome of Desulfoluna sp. strain ASN36.</title>
        <authorList>
            <person name="Takahashi A."/>
            <person name="Kojima H."/>
            <person name="Fukui M."/>
        </authorList>
    </citation>
    <scope>NUCLEOTIDE SEQUENCE [LARGE SCALE GENOMIC DNA]</scope>
    <source>
        <strain evidence="10 11">ASN36</strain>
    </source>
</reference>
<dbReference type="Gene3D" id="1.10.287.130">
    <property type="match status" value="1"/>
</dbReference>
<dbReference type="Gene3D" id="3.30.450.20">
    <property type="entry name" value="PAS domain"/>
    <property type="match status" value="2"/>
</dbReference>
<evidence type="ECO:0000256" key="1">
    <source>
        <dbReference type="ARBA" id="ARBA00000085"/>
    </source>
</evidence>
<dbReference type="Pfam" id="PF04392">
    <property type="entry name" value="ABC_sub_bind"/>
    <property type="match status" value="1"/>
</dbReference>
<dbReference type="SUPFAM" id="SSF47384">
    <property type="entry name" value="Homodimeric domain of signal transducing histidine kinase"/>
    <property type="match status" value="1"/>
</dbReference>
<dbReference type="NCBIfam" id="TIGR00229">
    <property type="entry name" value="sensory_box"/>
    <property type="match status" value="2"/>
</dbReference>
<evidence type="ECO:0000256" key="4">
    <source>
        <dbReference type="ARBA" id="ARBA00022679"/>
    </source>
</evidence>
<dbReference type="CDD" id="cd00130">
    <property type="entry name" value="PAS"/>
    <property type="match status" value="2"/>
</dbReference>
<gene>
    <name evidence="10" type="ORF">DSLASN_45130</name>
</gene>
<dbReference type="Pfam" id="PF08447">
    <property type="entry name" value="PAS_3"/>
    <property type="match status" value="1"/>
</dbReference>
<protein>
    <recommendedName>
        <fullName evidence="2">histidine kinase</fullName>
        <ecNumber evidence="2">2.7.13.3</ecNumber>
    </recommendedName>
</protein>
<dbReference type="EMBL" id="AP024488">
    <property type="protein sequence ID" value="BCS98881.1"/>
    <property type="molecule type" value="Genomic_DNA"/>
</dbReference>
<evidence type="ECO:0000256" key="6">
    <source>
        <dbReference type="SAM" id="Phobius"/>
    </source>
</evidence>
<dbReference type="PANTHER" id="PTHR43304:SF1">
    <property type="entry name" value="PAC DOMAIN-CONTAINING PROTEIN"/>
    <property type="match status" value="1"/>
</dbReference>
<dbReference type="InterPro" id="IPR036097">
    <property type="entry name" value="HisK_dim/P_sf"/>
</dbReference>
<feature type="transmembrane region" description="Helical" evidence="6">
    <location>
        <begin position="26"/>
        <end position="45"/>
    </location>
</feature>
<dbReference type="PROSITE" id="PS50109">
    <property type="entry name" value="HIS_KIN"/>
    <property type="match status" value="1"/>
</dbReference>
<feature type="domain" description="Histidine kinase" evidence="7">
    <location>
        <begin position="663"/>
        <end position="909"/>
    </location>
</feature>
<dbReference type="SUPFAM" id="SSF55785">
    <property type="entry name" value="PYP-like sensor domain (PAS domain)"/>
    <property type="match status" value="2"/>
</dbReference>
<dbReference type="InterPro" id="IPR001610">
    <property type="entry name" value="PAC"/>
</dbReference>
<dbReference type="EC" id="2.7.13.3" evidence="2"/>
<dbReference type="Proteomes" id="UP001320148">
    <property type="component" value="Chromosome"/>
</dbReference>
<keyword evidence="6" id="KW-1133">Transmembrane helix</keyword>
<feature type="domain" description="PAS" evidence="8">
    <location>
        <begin position="529"/>
        <end position="575"/>
    </location>
</feature>
<dbReference type="CDD" id="cd00082">
    <property type="entry name" value="HisKA"/>
    <property type="match status" value="1"/>
</dbReference>
<dbReference type="PROSITE" id="PS50112">
    <property type="entry name" value="PAS"/>
    <property type="match status" value="1"/>
</dbReference>
<evidence type="ECO:0000256" key="5">
    <source>
        <dbReference type="ARBA" id="ARBA00022777"/>
    </source>
</evidence>
<dbReference type="PRINTS" id="PR00344">
    <property type="entry name" value="BCTRLSENSOR"/>
</dbReference>
<evidence type="ECO:0000256" key="3">
    <source>
        <dbReference type="ARBA" id="ARBA00022553"/>
    </source>
</evidence>
<dbReference type="Pfam" id="PF02518">
    <property type="entry name" value="HATPase_c"/>
    <property type="match status" value="1"/>
</dbReference>
<proteinExistence type="predicted"/>
<keyword evidence="5" id="KW-0418">Kinase</keyword>
<dbReference type="Pfam" id="PF00512">
    <property type="entry name" value="HisKA"/>
    <property type="match status" value="1"/>
</dbReference>
<dbReference type="Pfam" id="PF08448">
    <property type="entry name" value="PAS_4"/>
    <property type="match status" value="1"/>
</dbReference>
<dbReference type="PROSITE" id="PS50113">
    <property type="entry name" value="PAC"/>
    <property type="match status" value="1"/>
</dbReference>
<dbReference type="PANTHER" id="PTHR43304">
    <property type="entry name" value="PHYTOCHROME-LIKE PROTEIN CPH1"/>
    <property type="match status" value="1"/>
</dbReference>
<dbReference type="Gene3D" id="3.40.50.2300">
    <property type="match status" value="2"/>
</dbReference>
<keyword evidence="6" id="KW-0812">Transmembrane</keyword>
<dbReference type="SMART" id="SM00086">
    <property type="entry name" value="PAC"/>
    <property type="match status" value="1"/>
</dbReference>